<name>A0AAV7SCI4_PLEWA</name>
<feature type="region of interest" description="Disordered" evidence="1">
    <location>
        <begin position="1"/>
        <end position="38"/>
    </location>
</feature>
<evidence type="ECO:0000256" key="1">
    <source>
        <dbReference type="SAM" id="MobiDB-lite"/>
    </source>
</evidence>
<gene>
    <name evidence="2" type="ORF">NDU88_001533</name>
</gene>
<dbReference type="EMBL" id="JANPWB010000008">
    <property type="protein sequence ID" value="KAJ1161045.1"/>
    <property type="molecule type" value="Genomic_DNA"/>
</dbReference>
<sequence>MQDTGKRCLSSAASTRKENTRKAQNASELKDSNRLTRLRKTKDVARRVVQDNAVRLSLTAVTPTGR</sequence>
<evidence type="ECO:0000313" key="2">
    <source>
        <dbReference type="EMBL" id="KAJ1161045.1"/>
    </source>
</evidence>
<proteinExistence type="predicted"/>
<dbReference type="Proteomes" id="UP001066276">
    <property type="component" value="Chromosome 4_2"/>
</dbReference>
<keyword evidence="3" id="KW-1185">Reference proteome</keyword>
<accession>A0AAV7SCI4</accession>
<evidence type="ECO:0000313" key="3">
    <source>
        <dbReference type="Proteomes" id="UP001066276"/>
    </source>
</evidence>
<dbReference type="AlphaFoldDB" id="A0AAV7SCI4"/>
<protein>
    <submittedName>
        <fullName evidence="2">Uncharacterized protein</fullName>
    </submittedName>
</protein>
<comment type="caution">
    <text evidence="2">The sequence shown here is derived from an EMBL/GenBank/DDBJ whole genome shotgun (WGS) entry which is preliminary data.</text>
</comment>
<reference evidence="2" key="1">
    <citation type="journal article" date="2022" name="bioRxiv">
        <title>Sequencing and chromosome-scale assembly of the giantPleurodeles waltlgenome.</title>
        <authorList>
            <person name="Brown T."/>
            <person name="Elewa A."/>
            <person name="Iarovenko S."/>
            <person name="Subramanian E."/>
            <person name="Araus A.J."/>
            <person name="Petzold A."/>
            <person name="Susuki M."/>
            <person name="Suzuki K.-i.T."/>
            <person name="Hayashi T."/>
            <person name="Toyoda A."/>
            <person name="Oliveira C."/>
            <person name="Osipova E."/>
            <person name="Leigh N.D."/>
            <person name="Simon A."/>
            <person name="Yun M.H."/>
        </authorList>
    </citation>
    <scope>NUCLEOTIDE SEQUENCE</scope>
    <source>
        <strain evidence="2">20211129_DDA</strain>
        <tissue evidence="2">Liver</tissue>
    </source>
</reference>
<organism evidence="2 3">
    <name type="scientific">Pleurodeles waltl</name>
    <name type="common">Iberian ribbed newt</name>
    <dbReference type="NCBI Taxonomy" id="8319"/>
    <lineage>
        <taxon>Eukaryota</taxon>
        <taxon>Metazoa</taxon>
        <taxon>Chordata</taxon>
        <taxon>Craniata</taxon>
        <taxon>Vertebrata</taxon>
        <taxon>Euteleostomi</taxon>
        <taxon>Amphibia</taxon>
        <taxon>Batrachia</taxon>
        <taxon>Caudata</taxon>
        <taxon>Salamandroidea</taxon>
        <taxon>Salamandridae</taxon>
        <taxon>Pleurodelinae</taxon>
        <taxon>Pleurodeles</taxon>
    </lineage>
</organism>